<dbReference type="EMBL" id="QPMM01000014">
    <property type="protein sequence ID" value="RFS19397.1"/>
    <property type="molecule type" value="Genomic_DNA"/>
</dbReference>
<sequence length="506" mass="55995">MKTKSTKYTAAILIAGGLMVGGCTKDFSQLNTPPTSVTSIDPGILLSKVEKDAAFSEGTETINIHVGSWIQYWAGGVVAPGSRYFQVTKTDNAVWAAHYTLLRNLGQIRNQELKGLENDPAGRTKLAIARILEISVWQRLTDLYGDVPFSQTTEFAGSVNNKPKYDKQEDIYKKLIADLDEALGKLNSSDLSYGNADFYYKGSVDSWKKFGNSLKLRLGMRIKYADPQLAEKVVKEAMAQSLLSDNKDNAAVPTFNNAQTTNANPVLQQMMTGSSDLRYLASGLVSTLTTKKDPRLTMIAAPTVNSQKSGPLEYKGIGVALTDEQLSGMIKDNFSTASMTTWFNQSLASPIPAYVFTYAEVCFFKAEAALKGWGAVPADAEKFYQDGIRAAMAQQPYNITAIPQTYIDAEFSLAGLTEEQQLEKIHTQKWIMLFGRDYEAFAEWRRTGYPKLVPGDNKGSTNGAIPRRAAYSNQEALLNTENYNEAVSRMANKDTYLSKVWWDQKK</sequence>
<dbReference type="SUPFAM" id="SSF48452">
    <property type="entry name" value="TPR-like"/>
    <property type="match status" value="1"/>
</dbReference>
<organism evidence="1 2">
    <name type="scientific">Chitinophaga silvatica</name>
    <dbReference type="NCBI Taxonomy" id="2282649"/>
    <lineage>
        <taxon>Bacteria</taxon>
        <taxon>Pseudomonadati</taxon>
        <taxon>Bacteroidota</taxon>
        <taxon>Chitinophagia</taxon>
        <taxon>Chitinophagales</taxon>
        <taxon>Chitinophagaceae</taxon>
        <taxon>Chitinophaga</taxon>
    </lineage>
</organism>
<dbReference type="Gene3D" id="1.25.40.390">
    <property type="match status" value="1"/>
</dbReference>
<dbReference type="OrthoDB" id="9766256at2"/>
<accession>A0A3E1Y4J4</accession>
<keyword evidence="2" id="KW-1185">Reference proteome</keyword>
<comment type="caution">
    <text evidence="1">The sequence shown here is derived from an EMBL/GenBank/DDBJ whole genome shotgun (WGS) entry which is preliminary data.</text>
</comment>
<dbReference type="Pfam" id="PF12771">
    <property type="entry name" value="SusD-like_2"/>
    <property type="match status" value="1"/>
</dbReference>
<dbReference type="InterPro" id="IPR041662">
    <property type="entry name" value="SusD-like_2"/>
</dbReference>
<dbReference type="AlphaFoldDB" id="A0A3E1Y4J4"/>
<gene>
    <name evidence="1" type="ORF">DVR12_24075</name>
</gene>
<evidence type="ECO:0000313" key="2">
    <source>
        <dbReference type="Proteomes" id="UP000260644"/>
    </source>
</evidence>
<dbReference type="Proteomes" id="UP000260644">
    <property type="component" value="Unassembled WGS sequence"/>
</dbReference>
<protein>
    <submittedName>
        <fullName evidence="1">SusD/RagB family nutrient-binding outer membrane lipoprotein</fullName>
    </submittedName>
</protein>
<dbReference type="PROSITE" id="PS51257">
    <property type="entry name" value="PROKAR_LIPOPROTEIN"/>
    <property type="match status" value="1"/>
</dbReference>
<name>A0A3E1Y4J4_9BACT</name>
<dbReference type="InterPro" id="IPR011990">
    <property type="entry name" value="TPR-like_helical_dom_sf"/>
</dbReference>
<reference evidence="1 2" key="1">
    <citation type="submission" date="2018-07" db="EMBL/GenBank/DDBJ databases">
        <title>Chitinophaga K2CV101002-2 sp. nov., isolated from a monsoon evergreen broad-leaved forest soil.</title>
        <authorList>
            <person name="Lv Y."/>
        </authorList>
    </citation>
    <scope>NUCLEOTIDE SEQUENCE [LARGE SCALE GENOMIC DNA]</scope>
    <source>
        <strain evidence="1 2">GDMCC 1.1288</strain>
    </source>
</reference>
<evidence type="ECO:0000313" key="1">
    <source>
        <dbReference type="EMBL" id="RFS19397.1"/>
    </source>
</evidence>
<keyword evidence="1" id="KW-0449">Lipoprotein</keyword>
<dbReference type="RefSeq" id="WP_116978448.1">
    <property type="nucleotide sequence ID" value="NZ_QPMM01000014.1"/>
</dbReference>
<proteinExistence type="predicted"/>